<evidence type="ECO:0000313" key="3">
    <source>
        <dbReference type="Proteomes" id="UP000314294"/>
    </source>
</evidence>
<reference evidence="2 3" key="1">
    <citation type="submission" date="2019-03" db="EMBL/GenBank/DDBJ databases">
        <title>First draft genome of Liparis tanakae, snailfish: a comprehensive survey of snailfish specific genes.</title>
        <authorList>
            <person name="Kim W."/>
            <person name="Song I."/>
            <person name="Jeong J.-H."/>
            <person name="Kim D."/>
            <person name="Kim S."/>
            <person name="Ryu S."/>
            <person name="Song J.Y."/>
            <person name="Lee S.K."/>
        </authorList>
    </citation>
    <scope>NUCLEOTIDE SEQUENCE [LARGE SCALE GENOMIC DNA]</scope>
    <source>
        <tissue evidence="2">Muscle</tissue>
    </source>
</reference>
<sequence length="67" mass="7000">MNDLKTDDACCTGSRHNRSESCGGDQTRAAAALASDSAAETPQHVQADAHSLHEVSDTLLTPSVSNF</sequence>
<accession>A0A4Z2G1J2</accession>
<dbReference type="EMBL" id="SRLO01000756">
    <property type="protein sequence ID" value="TNN47141.1"/>
    <property type="molecule type" value="Genomic_DNA"/>
</dbReference>
<name>A0A4Z2G1J2_9TELE</name>
<proteinExistence type="predicted"/>
<organism evidence="2 3">
    <name type="scientific">Liparis tanakae</name>
    <name type="common">Tanaka's snailfish</name>
    <dbReference type="NCBI Taxonomy" id="230148"/>
    <lineage>
        <taxon>Eukaryota</taxon>
        <taxon>Metazoa</taxon>
        <taxon>Chordata</taxon>
        <taxon>Craniata</taxon>
        <taxon>Vertebrata</taxon>
        <taxon>Euteleostomi</taxon>
        <taxon>Actinopterygii</taxon>
        <taxon>Neopterygii</taxon>
        <taxon>Teleostei</taxon>
        <taxon>Neoteleostei</taxon>
        <taxon>Acanthomorphata</taxon>
        <taxon>Eupercaria</taxon>
        <taxon>Perciformes</taxon>
        <taxon>Cottioidei</taxon>
        <taxon>Cottales</taxon>
        <taxon>Liparidae</taxon>
        <taxon>Liparis</taxon>
    </lineage>
</organism>
<comment type="caution">
    <text evidence="2">The sequence shown here is derived from an EMBL/GenBank/DDBJ whole genome shotgun (WGS) entry which is preliminary data.</text>
</comment>
<evidence type="ECO:0000313" key="2">
    <source>
        <dbReference type="EMBL" id="TNN47141.1"/>
    </source>
</evidence>
<keyword evidence="3" id="KW-1185">Reference proteome</keyword>
<protein>
    <submittedName>
        <fullName evidence="2">Uncharacterized protein</fullName>
    </submittedName>
</protein>
<gene>
    <name evidence="2" type="ORF">EYF80_042645</name>
</gene>
<feature type="region of interest" description="Disordered" evidence="1">
    <location>
        <begin position="1"/>
        <end position="24"/>
    </location>
</feature>
<evidence type="ECO:0000256" key="1">
    <source>
        <dbReference type="SAM" id="MobiDB-lite"/>
    </source>
</evidence>
<dbReference type="AlphaFoldDB" id="A0A4Z2G1J2"/>
<dbReference type="Proteomes" id="UP000314294">
    <property type="component" value="Unassembled WGS sequence"/>
</dbReference>